<keyword evidence="1" id="KW-0812">Transmembrane</keyword>
<evidence type="ECO:0000313" key="3">
    <source>
        <dbReference type="Proteomes" id="UP001501576"/>
    </source>
</evidence>
<dbReference type="RefSeq" id="WP_346161645.1">
    <property type="nucleotide sequence ID" value="NZ_BAAABZ010000091.1"/>
</dbReference>
<keyword evidence="1" id="KW-0472">Membrane</keyword>
<evidence type="ECO:0000313" key="2">
    <source>
        <dbReference type="EMBL" id="GAA0573814.1"/>
    </source>
</evidence>
<gene>
    <name evidence="2" type="ORF">GCM10010390_91220</name>
</gene>
<sequence length="94" mass="9964">MNQLAVIGNIETARMLSADLKNLILYGVIPLMCLIFVVVVGFKTRAAGPTILSVILAAMVWWGAANMDLLSDKTGEDVTQYDNGVKPAGTGQAP</sequence>
<protein>
    <submittedName>
        <fullName evidence="2">Uncharacterized protein</fullName>
    </submittedName>
</protein>
<organism evidence="2 3">
    <name type="scientific">Streptomyces mordarskii</name>
    <dbReference type="NCBI Taxonomy" id="1226758"/>
    <lineage>
        <taxon>Bacteria</taxon>
        <taxon>Bacillati</taxon>
        <taxon>Actinomycetota</taxon>
        <taxon>Actinomycetes</taxon>
        <taxon>Kitasatosporales</taxon>
        <taxon>Streptomycetaceae</taxon>
        <taxon>Streptomyces</taxon>
    </lineage>
</organism>
<feature type="transmembrane region" description="Helical" evidence="1">
    <location>
        <begin position="46"/>
        <end position="64"/>
    </location>
</feature>
<proteinExistence type="predicted"/>
<name>A0ABP3PRY5_9ACTN</name>
<keyword evidence="3" id="KW-1185">Reference proteome</keyword>
<accession>A0ABP3PRY5</accession>
<dbReference type="EMBL" id="BAAABZ010000091">
    <property type="protein sequence ID" value="GAA0573814.1"/>
    <property type="molecule type" value="Genomic_DNA"/>
</dbReference>
<keyword evidence="1" id="KW-1133">Transmembrane helix</keyword>
<comment type="caution">
    <text evidence="2">The sequence shown here is derived from an EMBL/GenBank/DDBJ whole genome shotgun (WGS) entry which is preliminary data.</text>
</comment>
<reference evidence="3" key="1">
    <citation type="journal article" date="2019" name="Int. J. Syst. Evol. Microbiol.">
        <title>The Global Catalogue of Microorganisms (GCM) 10K type strain sequencing project: providing services to taxonomists for standard genome sequencing and annotation.</title>
        <authorList>
            <consortium name="The Broad Institute Genomics Platform"/>
            <consortium name="The Broad Institute Genome Sequencing Center for Infectious Disease"/>
            <person name="Wu L."/>
            <person name="Ma J."/>
        </authorList>
    </citation>
    <scope>NUCLEOTIDE SEQUENCE [LARGE SCALE GENOMIC DNA]</scope>
    <source>
        <strain evidence="3">JCM 5052</strain>
    </source>
</reference>
<evidence type="ECO:0000256" key="1">
    <source>
        <dbReference type="SAM" id="Phobius"/>
    </source>
</evidence>
<dbReference type="Proteomes" id="UP001501576">
    <property type="component" value="Unassembled WGS sequence"/>
</dbReference>
<feature type="transmembrane region" description="Helical" evidence="1">
    <location>
        <begin position="23"/>
        <end position="40"/>
    </location>
</feature>